<evidence type="ECO:0000256" key="6">
    <source>
        <dbReference type="ARBA" id="ARBA00023136"/>
    </source>
</evidence>
<feature type="transmembrane region" description="Helical" evidence="7">
    <location>
        <begin position="71"/>
        <end position="89"/>
    </location>
</feature>
<proteinExistence type="inferred from homology"/>
<sequence>MTSALLPSEFFWSAVIKFALAVFCGGLIGVDRQLRGKPAGIRICIVLVLTTTFMADLGSEITKGSGDPSRVLGAIITGIGFLGGGVIFAQGGRVQGMTTATLIWALAAIGTSIGLGYRYSAVAMTLLLMAVVFLTDWAEARFPGLRPELEPGSRDPQE</sequence>
<evidence type="ECO:0000256" key="7">
    <source>
        <dbReference type="RuleBase" id="RU365041"/>
    </source>
</evidence>
<dbReference type="InterPro" id="IPR003416">
    <property type="entry name" value="MgtC/SapB/SrpB/YhiD_fam"/>
</dbReference>
<evidence type="ECO:0000256" key="5">
    <source>
        <dbReference type="ARBA" id="ARBA00022989"/>
    </source>
</evidence>
<keyword evidence="6 7" id="KW-0472">Membrane</keyword>
<dbReference type="InterPro" id="IPR049177">
    <property type="entry name" value="MgtC_SapB_SrpB_YhiD_N"/>
</dbReference>
<feature type="transmembrane region" description="Helical" evidence="7">
    <location>
        <begin position="39"/>
        <end position="59"/>
    </location>
</feature>
<keyword evidence="3" id="KW-1003">Cell membrane</keyword>
<dbReference type="Pfam" id="PF02308">
    <property type="entry name" value="MgtC"/>
    <property type="match status" value="1"/>
</dbReference>
<evidence type="ECO:0000313" key="9">
    <source>
        <dbReference type="EMBL" id="MDK3075515.1"/>
    </source>
</evidence>
<evidence type="ECO:0000259" key="8">
    <source>
        <dbReference type="Pfam" id="PF02308"/>
    </source>
</evidence>
<evidence type="ECO:0000256" key="4">
    <source>
        <dbReference type="ARBA" id="ARBA00022692"/>
    </source>
</evidence>
<dbReference type="PANTHER" id="PTHR33778:SF1">
    <property type="entry name" value="MAGNESIUM TRANSPORTER YHID-RELATED"/>
    <property type="match status" value="1"/>
</dbReference>
<evidence type="ECO:0000313" key="10">
    <source>
        <dbReference type="Proteomes" id="UP001227126"/>
    </source>
</evidence>
<keyword evidence="5 7" id="KW-1133">Transmembrane helix</keyword>
<evidence type="ECO:0000256" key="1">
    <source>
        <dbReference type="ARBA" id="ARBA00004651"/>
    </source>
</evidence>
<protein>
    <recommendedName>
        <fullName evidence="7">Protein MgtC</fullName>
    </recommendedName>
</protein>
<comment type="similarity">
    <text evidence="2 7">Belongs to the MgtC/SapB family.</text>
</comment>
<dbReference type="PRINTS" id="PR01837">
    <property type="entry name" value="MGTCSAPBPROT"/>
</dbReference>
<organism evidence="9 10">
    <name type="scientific">Sedimentitalea xiamensis</name>
    <dbReference type="NCBI Taxonomy" id="3050037"/>
    <lineage>
        <taxon>Bacteria</taxon>
        <taxon>Pseudomonadati</taxon>
        <taxon>Pseudomonadota</taxon>
        <taxon>Alphaproteobacteria</taxon>
        <taxon>Rhodobacterales</taxon>
        <taxon>Paracoccaceae</taxon>
        <taxon>Sedimentitalea</taxon>
    </lineage>
</organism>
<comment type="subcellular location">
    <subcellularLocation>
        <location evidence="7">Cell inner membrane</location>
        <topology evidence="7">Multi-pass membrane protein</topology>
    </subcellularLocation>
    <subcellularLocation>
        <location evidence="1">Cell membrane</location>
        <topology evidence="1">Multi-pass membrane protein</topology>
    </subcellularLocation>
</comment>
<reference evidence="9 10" key="1">
    <citation type="submission" date="2023-05" db="EMBL/GenBank/DDBJ databases">
        <title>Sedimentitalea sp. nov. JM2-8.</title>
        <authorList>
            <person name="Huang J."/>
        </authorList>
    </citation>
    <scope>NUCLEOTIDE SEQUENCE [LARGE SCALE GENOMIC DNA]</scope>
    <source>
        <strain evidence="9 10">JM2-8</strain>
    </source>
</reference>
<evidence type="ECO:0000256" key="3">
    <source>
        <dbReference type="ARBA" id="ARBA00022475"/>
    </source>
</evidence>
<dbReference type="EMBL" id="JASNJE010000040">
    <property type="protein sequence ID" value="MDK3075515.1"/>
    <property type="molecule type" value="Genomic_DNA"/>
</dbReference>
<evidence type="ECO:0000256" key="2">
    <source>
        <dbReference type="ARBA" id="ARBA00009298"/>
    </source>
</evidence>
<dbReference type="PANTHER" id="PTHR33778">
    <property type="entry name" value="PROTEIN MGTC"/>
    <property type="match status" value="1"/>
</dbReference>
<keyword evidence="4 7" id="KW-0812">Transmembrane</keyword>
<feature type="domain" description="MgtC/SapB/SrpB/YhiD N-terminal" evidence="8">
    <location>
        <begin position="19"/>
        <end position="139"/>
    </location>
</feature>
<name>A0ABT7FKL9_9RHOB</name>
<keyword evidence="10" id="KW-1185">Reference proteome</keyword>
<feature type="transmembrane region" description="Helical" evidence="7">
    <location>
        <begin position="12"/>
        <end position="30"/>
    </location>
</feature>
<keyword evidence="7" id="KW-0997">Cell inner membrane</keyword>
<dbReference type="Proteomes" id="UP001227126">
    <property type="component" value="Unassembled WGS sequence"/>
</dbReference>
<gene>
    <name evidence="9" type="ORF">QO034_20780</name>
</gene>
<dbReference type="RefSeq" id="WP_284487440.1">
    <property type="nucleotide sequence ID" value="NZ_JASNJE010000040.1"/>
</dbReference>
<comment type="caution">
    <text evidence="9">The sequence shown here is derived from an EMBL/GenBank/DDBJ whole genome shotgun (WGS) entry which is preliminary data.</text>
</comment>
<feature type="transmembrane region" description="Helical" evidence="7">
    <location>
        <begin position="96"/>
        <end position="115"/>
    </location>
</feature>
<accession>A0ABT7FKL9</accession>